<dbReference type="GO" id="GO:0008836">
    <property type="term" value="F:diaminopimelate decarboxylase activity"/>
    <property type="evidence" value="ECO:0007669"/>
    <property type="project" value="UniProtKB-UniRule"/>
</dbReference>
<dbReference type="NCBIfam" id="TIGR01048">
    <property type="entry name" value="lysA"/>
    <property type="match status" value="1"/>
</dbReference>
<dbReference type="AlphaFoldDB" id="A0A2Z6I7T4"/>
<evidence type="ECO:0000313" key="12">
    <source>
        <dbReference type="Proteomes" id="UP000271003"/>
    </source>
</evidence>
<comment type="catalytic activity">
    <reaction evidence="5 8">
        <text>meso-2,6-diaminopimelate + H(+) = L-lysine + CO2</text>
        <dbReference type="Rhea" id="RHEA:15101"/>
        <dbReference type="ChEBI" id="CHEBI:15378"/>
        <dbReference type="ChEBI" id="CHEBI:16526"/>
        <dbReference type="ChEBI" id="CHEBI:32551"/>
        <dbReference type="ChEBI" id="CHEBI:57791"/>
        <dbReference type="EC" id="4.1.1.20"/>
    </reaction>
</comment>
<dbReference type="Pfam" id="PF02784">
    <property type="entry name" value="Orn_Arg_deC_N"/>
    <property type="match status" value="1"/>
</dbReference>
<feature type="domain" description="Orn/DAP/Arg decarboxylase 2 N-terminal" evidence="10">
    <location>
        <begin position="46"/>
        <end position="294"/>
    </location>
</feature>
<evidence type="ECO:0000256" key="5">
    <source>
        <dbReference type="HAMAP-Rule" id="MF_02120"/>
    </source>
</evidence>
<evidence type="ECO:0000256" key="2">
    <source>
        <dbReference type="ARBA" id="ARBA00022793"/>
    </source>
</evidence>
<dbReference type="OrthoDB" id="9802241at2"/>
<dbReference type="EC" id="4.1.1.20" evidence="5 6"/>
<dbReference type="PRINTS" id="PR01179">
    <property type="entry name" value="ODADCRBXLASE"/>
</dbReference>
<dbReference type="GO" id="GO:0009089">
    <property type="term" value="P:lysine biosynthetic process via diaminopimelate"/>
    <property type="evidence" value="ECO:0007669"/>
    <property type="project" value="UniProtKB-UniRule"/>
</dbReference>
<evidence type="ECO:0000313" key="11">
    <source>
        <dbReference type="EMBL" id="BBF22429.1"/>
    </source>
</evidence>
<reference evidence="11 12" key="1">
    <citation type="journal article" date="2018" name="Int. J. Syst. Evol. Microbiol.">
        <title>Mesosutterella multiformis gen. nov., sp. nov., a member of the family Sutterellaceae and Sutterella megalosphaeroides sp. nov., isolated from human faeces.</title>
        <authorList>
            <person name="Sakamoto M."/>
            <person name="Ikeyama N."/>
            <person name="Kunihiro T."/>
            <person name="Iino T."/>
            <person name="Yuki M."/>
            <person name="Ohkuma M."/>
        </authorList>
    </citation>
    <scope>NUCLEOTIDE SEQUENCE [LARGE SCALE GENOMIC DNA]</scope>
    <source>
        <strain evidence="11 12">6FBBBH3</strain>
    </source>
</reference>
<feature type="binding site" evidence="5">
    <location>
        <position position="359"/>
    </location>
    <ligand>
        <name>substrate</name>
    </ligand>
</feature>
<dbReference type="FunFam" id="3.20.20.10:FF:000003">
    <property type="entry name" value="Diaminopimelate decarboxylase"/>
    <property type="match status" value="1"/>
</dbReference>
<feature type="binding site" evidence="5">
    <location>
        <position position="331"/>
    </location>
    <ligand>
        <name>substrate</name>
    </ligand>
</feature>
<dbReference type="InterPro" id="IPR009006">
    <property type="entry name" value="Ala_racemase/Decarboxylase_C"/>
</dbReference>
<dbReference type="InterPro" id="IPR029066">
    <property type="entry name" value="PLP-binding_barrel"/>
</dbReference>
<keyword evidence="12" id="KW-1185">Reference proteome</keyword>
<dbReference type="InterPro" id="IPR002986">
    <property type="entry name" value="DAP_deCOOHase_LysA"/>
</dbReference>
<keyword evidence="5 8" id="KW-0457">Lysine biosynthesis</keyword>
<comment type="similarity">
    <text evidence="5">Belongs to the Orn/Lys/Arg decarboxylase class-II family. LysA subfamily.</text>
</comment>
<feature type="binding site" evidence="5">
    <location>
        <position position="290"/>
    </location>
    <ligand>
        <name>substrate</name>
    </ligand>
</feature>
<keyword evidence="5" id="KW-0028">Amino-acid biosynthesis</keyword>
<keyword evidence="4 5" id="KW-0456">Lyase</keyword>
<feature type="active site" description="Proton donor" evidence="7">
    <location>
        <position position="358"/>
    </location>
</feature>
<accession>A0A2Z6I7T4</accession>
<dbReference type="EMBL" id="AP018786">
    <property type="protein sequence ID" value="BBF22429.1"/>
    <property type="molecule type" value="Genomic_DNA"/>
</dbReference>
<dbReference type="Gene3D" id="3.20.20.10">
    <property type="entry name" value="Alanine racemase"/>
    <property type="match status" value="1"/>
</dbReference>
<dbReference type="SUPFAM" id="SSF50621">
    <property type="entry name" value="Alanine racemase C-terminal domain-like"/>
    <property type="match status" value="1"/>
</dbReference>
<evidence type="ECO:0000259" key="10">
    <source>
        <dbReference type="Pfam" id="PF02784"/>
    </source>
</evidence>
<feature type="binding site" evidence="5">
    <location>
        <begin position="287"/>
        <end position="290"/>
    </location>
    <ligand>
        <name>pyridoxal 5'-phosphate</name>
        <dbReference type="ChEBI" id="CHEBI:597326"/>
    </ligand>
</feature>
<keyword evidence="3 5" id="KW-0663">Pyridoxal phosphate</keyword>
<feature type="binding site" evidence="5">
    <location>
        <position position="386"/>
    </location>
    <ligand>
        <name>pyridoxal 5'-phosphate</name>
        <dbReference type="ChEBI" id="CHEBI:597326"/>
    </ligand>
</feature>
<organism evidence="11 12">
    <name type="scientific">Sutterella megalosphaeroides</name>
    <dbReference type="NCBI Taxonomy" id="2494234"/>
    <lineage>
        <taxon>Bacteria</taxon>
        <taxon>Pseudomonadati</taxon>
        <taxon>Pseudomonadota</taxon>
        <taxon>Betaproteobacteria</taxon>
        <taxon>Burkholderiales</taxon>
        <taxon>Sutterellaceae</taxon>
        <taxon>Sutterella</taxon>
    </lineage>
</organism>
<name>A0A2Z6I7T4_9BURK</name>
<evidence type="ECO:0000256" key="3">
    <source>
        <dbReference type="ARBA" id="ARBA00022898"/>
    </source>
</evidence>
<dbReference type="PRINTS" id="PR01181">
    <property type="entry name" value="DAPDCRBXLASE"/>
</dbReference>
<comment type="pathway">
    <text evidence="5 8">Amino-acid biosynthesis; L-lysine biosynthesis via DAP pathway; L-lysine from DL-2,6-diaminopimelate: step 1/1.</text>
</comment>
<dbReference type="RefSeq" id="WP_120176125.1">
    <property type="nucleotide sequence ID" value="NZ_AP018786.1"/>
</dbReference>
<dbReference type="Proteomes" id="UP000271003">
    <property type="component" value="Chromosome"/>
</dbReference>
<dbReference type="Gene3D" id="2.40.37.10">
    <property type="entry name" value="Lyase, Ornithine Decarboxylase, Chain A, domain 1"/>
    <property type="match status" value="1"/>
</dbReference>
<dbReference type="HAMAP" id="MF_02120">
    <property type="entry name" value="LysA"/>
    <property type="match status" value="1"/>
</dbReference>
<dbReference type="GO" id="GO:0030170">
    <property type="term" value="F:pyridoxal phosphate binding"/>
    <property type="evidence" value="ECO:0007669"/>
    <property type="project" value="UniProtKB-UniRule"/>
</dbReference>
<evidence type="ECO:0000256" key="6">
    <source>
        <dbReference type="NCBIfam" id="TIGR01048"/>
    </source>
</evidence>
<dbReference type="PROSITE" id="PS00878">
    <property type="entry name" value="ODR_DC_2_1"/>
    <property type="match status" value="1"/>
</dbReference>
<dbReference type="PANTHER" id="PTHR43727:SF2">
    <property type="entry name" value="GROUP IV DECARBOXYLASE"/>
    <property type="match status" value="1"/>
</dbReference>
<evidence type="ECO:0000256" key="1">
    <source>
        <dbReference type="ARBA" id="ARBA00001933"/>
    </source>
</evidence>
<sequence length="457" mass="49293">MNTTADTVARRTGFERIDGELCCDGFPLSEVARLHATPTYVYSSELIREKYRRYDAAFGDTAHLVCYAAKANSTMGVLGLLAAEGAGFDIVSQGELMRVLHAGGDPKRIVFSGVGKTRSDIAAGLAAGIRCFNVESLAELERIDAVARELGVVAPVSMRVNPDVDPHTNARIATGLKSAKFGIALRDVKDAYRRAAELANLRVEGISCHIGSQVSDPRPYEEMTEVLFALLRELDADGIRVAHVDFGGGAAVAYRVGDPELAPEALVERLAALTKEKAPYPVEILIEPGRSIVAEAGVLLTTVEYVKPMEADADCCIVDASMTELIRPTLYDAWHRIEPVAHPARAGAKPVNIVGPVCESSDWLGSRREIEVAAGDVLAVCTAGAYGMSMASNYNSRPLPAEVMIEKGLPTTLRERQDVLELFAAERAPECAKQGPLDEEAFERVNRVRLAFLNAAR</sequence>
<evidence type="ECO:0000256" key="8">
    <source>
        <dbReference type="RuleBase" id="RU003738"/>
    </source>
</evidence>
<feature type="modified residue" description="N6-(pyridoxal phosphate)lysine" evidence="5 7">
    <location>
        <position position="70"/>
    </location>
</feature>
<dbReference type="PANTHER" id="PTHR43727">
    <property type="entry name" value="DIAMINOPIMELATE DECARBOXYLASE"/>
    <property type="match status" value="1"/>
</dbReference>
<dbReference type="InterPro" id="IPR022643">
    <property type="entry name" value="De-COase2_C"/>
</dbReference>
<feature type="binding site" evidence="5">
    <location>
        <position position="327"/>
    </location>
    <ligand>
        <name>substrate</name>
    </ligand>
</feature>
<protein>
    <recommendedName>
        <fullName evidence="5 6">Diaminopimelate decarboxylase</fullName>
        <shortName evidence="5">DAP decarboxylase</shortName>
        <shortName evidence="5">DAPDC</shortName>
        <ecNumber evidence="5 6">4.1.1.20</ecNumber>
    </recommendedName>
</protein>
<evidence type="ECO:0000256" key="4">
    <source>
        <dbReference type="ARBA" id="ARBA00023239"/>
    </source>
</evidence>
<dbReference type="InterPro" id="IPR000183">
    <property type="entry name" value="Orn/DAP/Arg_de-COase"/>
</dbReference>
<comment type="cofactor">
    <cofactor evidence="1 5 7 8">
        <name>pyridoxal 5'-phosphate</name>
        <dbReference type="ChEBI" id="CHEBI:597326"/>
    </cofactor>
</comment>
<dbReference type="InterPro" id="IPR022644">
    <property type="entry name" value="De-COase2_N"/>
</dbReference>
<dbReference type="KEGG" id="sutt:SUTMEG_03200"/>
<comment type="function">
    <text evidence="5">Specifically catalyzes the decarboxylation of meso-diaminopimelate (meso-DAP) to L-lysine.</text>
</comment>
<dbReference type="CDD" id="cd06828">
    <property type="entry name" value="PLPDE_III_DapDC"/>
    <property type="match status" value="1"/>
</dbReference>
<evidence type="ECO:0000259" key="9">
    <source>
        <dbReference type="Pfam" id="PF00278"/>
    </source>
</evidence>
<gene>
    <name evidence="5 11" type="primary">lysA</name>
    <name evidence="11" type="ORF">SUTMEG_03200</name>
</gene>
<feature type="binding site" evidence="5">
    <location>
        <position position="249"/>
    </location>
    <ligand>
        <name>pyridoxal 5'-phosphate</name>
        <dbReference type="ChEBI" id="CHEBI:597326"/>
    </ligand>
</feature>
<dbReference type="Pfam" id="PF00278">
    <property type="entry name" value="Orn_DAP_Arg_deC"/>
    <property type="match status" value="1"/>
</dbReference>
<feature type="domain" description="Orn/DAP/Arg decarboxylase 2 C-terminal" evidence="9">
    <location>
        <begin position="40"/>
        <end position="384"/>
    </location>
</feature>
<dbReference type="InterPro" id="IPR022653">
    <property type="entry name" value="De-COase2_pyr-phos_BS"/>
</dbReference>
<dbReference type="UniPathway" id="UPA00034">
    <property type="reaction ID" value="UER00027"/>
</dbReference>
<keyword evidence="2 5" id="KW-0210">Decarboxylase</keyword>
<dbReference type="SUPFAM" id="SSF51419">
    <property type="entry name" value="PLP-binding barrel"/>
    <property type="match status" value="1"/>
</dbReference>
<evidence type="ECO:0000256" key="7">
    <source>
        <dbReference type="PIRSR" id="PIRSR600183-50"/>
    </source>
</evidence>
<proteinExistence type="inferred from homology"/>
<comment type="subunit">
    <text evidence="5">Homodimer.</text>
</comment>
<feature type="binding site" evidence="5">
    <location>
        <position position="386"/>
    </location>
    <ligand>
        <name>substrate</name>
    </ligand>
</feature>